<comment type="caution">
    <text evidence="8">The sequence shown here is derived from an EMBL/GenBank/DDBJ whole genome shotgun (WGS) entry which is preliminary data.</text>
</comment>
<dbReference type="Gene3D" id="3.40.30.10">
    <property type="entry name" value="Glutaredoxin"/>
    <property type="match status" value="1"/>
</dbReference>
<dbReference type="CDD" id="cd02947">
    <property type="entry name" value="TRX_family"/>
    <property type="match status" value="1"/>
</dbReference>
<evidence type="ECO:0000256" key="2">
    <source>
        <dbReference type="ARBA" id="ARBA00022448"/>
    </source>
</evidence>
<keyword evidence="3" id="KW-0249">Electron transport</keyword>
<dbReference type="Gene3D" id="2.30.30.380">
    <property type="entry name" value="Zn-finger domain of Sec23/24"/>
    <property type="match status" value="1"/>
</dbReference>
<dbReference type="EMBL" id="JBHUCP010000014">
    <property type="protein sequence ID" value="MFD1531578.1"/>
    <property type="molecule type" value="Genomic_DNA"/>
</dbReference>
<dbReference type="InterPro" id="IPR036249">
    <property type="entry name" value="Thioredoxin-like_sf"/>
</dbReference>
<dbReference type="InterPro" id="IPR005746">
    <property type="entry name" value="Thioredoxin"/>
</dbReference>
<evidence type="ECO:0000313" key="8">
    <source>
        <dbReference type="EMBL" id="MFD1531578.1"/>
    </source>
</evidence>
<reference evidence="9" key="1">
    <citation type="journal article" date="2019" name="Int. J. Syst. Evol. Microbiol.">
        <title>The Global Catalogue of Microorganisms (GCM) 10K type strain sequencing project: providing services to taxonomists for standard genome sequencing and annotation.</title>
        <authorList>
            <consortium name="The Broad Institute Genomics Platform"/>
            <consortium name="The Broad Institute Genome Sequencing Center for Infectious Disease"/>
            <person name="Wu L."/>
            <person name="Ma J."/>
        </authorList>
    </citation>
    <scope>NUCLEOTIDE SEQUENCE [LARGE SCALE GENOMIC DNA]</scope>
    <source>
        <strain evidence="9">JCM 12165</strain>
    </source>
</reference>
<dbReference type="Pfam" id="PF00085">
    <property type="entry name" value="Thioredoxin"/>
    <property type="match status" value="1"/>
</dbReference>
<organism evidence="8 9">
    <name type="scientific">Pseudonocardia aurantiaca</name>
    <dbReference type="NCBI Taxonomy" id="75290"/>
    <lineage>
        <taxon>Bacteria</taxon>
        <taxon>Bacillati</taxon>
        <taxon>Actinomycetota</taxon>
        <taxon>Actinomycetes</taxon>
        <taxon>Pseudonocardiales</taxon>
        <taxon>Pseudonocardiaceae</taxon>
        <taxon>Pseudonocardia</taxon>
    </lineage>
</organism>
<evidence type="ECO:0000259" key="7">
    <source>
        <dbReference type="PROSITE" id="PS51352"/>
    </source>
</evidence>
<evidence type="ECO:0000313" key="9">
    <source>
        <dbReference type="Proteomes" id="UP001597145"/>
    </source>
</evidence>
<evidence type="ECO:0000256" key="4">
    <source>
        <dbReference type="ARBA" id="ARBA00023157"/>
    </source>
</evidence>
<evidence type="ECO:0000256" key="3">
    <source>
        <dbReference type="ARBA" id="ARBA00022982"/>
    </source>
</evidence>
<evidence type="ECO:0000256" key="5">
    <source>
        <dbReference type="ARBA" id="ARBA00023284"/>
    </source>
</evidence>
<dbReference type="NCBIfam" id="TIGR01068">
    <property type="entry name" value="thioredoxin"/>
    <property type="match status" value="1"/>
</dbReference>
<keyword evidence="2" id="KW-0813">Transport</keyword>
<evidence type="ECO:0000256" key="6">
    <source>
        <dbReference type="NCBIfam" id="TIGR01068"/>
    </source>
</evidence>
<dbReference type="PANTHER" id="PTHR45663:SF11">
    <property type="entry name" value="GEO12009P1"/>
    <property type="match status" value="1"/>
</dbReference>
<sequence length="154" mass="16458">MSAPAKPRTSVVTCPNCGRRNRVPAAAAGVPKCGNCHNLLPWIADAGDDDFAEVAERSPVPVVVDLWATWCGPCRMVSPALEQLATERAGDIKLVKVEIDAAPRLAQRFEVRAVPTLLVMRDGEVVARQAGAAPVPALRNWLDQALKPNQDGTS</sequence>
<keyword evidence="5" id="KW-0676">Redox-active center</keyword>
<name>A0ABW4FML4_9PSEU</name>
<dbReference type="Proteomes" id="UP001597145">
    <property type="component" value="Unassembled WGS sequence"/>
</dbReference>
<keyword evidence="9" id="KW-1185">Reference proteome</keyword>
<dbReference type="RefSeq" id="WP_343979503.1">
    <property type="nucleotide sequence ID" value="NZ_BAAAJG010000011.1"/>
</dbReference>
<gene>
    <name evidence="8" type="primary">trxA</name>
    <name evidence="8" type="ORF">ACFSCY_19265</name>
</gene>
<dbReference type="PRINTS" id="PR00421">
    <property type="entry name" value="THIOREDOXIN"/>
</dbReference>
<protein>
    <recommendedName>
        <fullName evidence="6">Thioredoxin</fullName>
    </recommendedName>
</protein>
<dbReference type="InterPro" id="IPR017937">
    <property type="entry name" value="Thioredoxin_CS"/>
</dbReference>
<proteinExistence type="inferred from homology"/>
<dbReference type="PROSITE" id="PS51352">
    <property type="entry name" value="THIOREDOXIN_2"/>
    <property type="match status" value="1"/>
</dbReference>
<keyword evidence="4" id="KW-1015">Disulfide bond</keyword>
<comment type="similarity">
    <text evidence="1">Belongs to the thioredoxin family.</text>
</comment>
<dbReference type="PANTHER" id="PTHR45663">
    <property type="entry name" value="GEO12009P1"/>
    <property type="match status" value="1"/>
</dbReference>
<dbReference type="SUPFAM" id="SSF52833">
    <property type="entry name" value="Thioredoxin-like"/>
    <property type="match status" value="1"/>
</dbReference>
<feature type="domain" description="Thioredoxin" evidence="7">
    <location>
        <begin position="40"/>
        <end position="147"/>
    </location>
</feature>
<dbReference type="InterPro" id="IPR013766">
    <property type="entry name" value="Thioredoxin_domain"/>
</dbReference>
<accession>A0ABW4FML4</accession>
<evidence type="ECO:0000256" key="1">
    <source>
        <dbReference type="ARBA" id="ARBA00008987"/>
    </source>
</evidence>
<dbReference type="PROSITE" id="PS00194">
    <property type="entry name" value="THIOREDOXIN_1"/>
    <property type="match status" value="1"/>
</dbReference>